<dbReference type="SUPFAM" id="SSF53850">
    <property type="entry name" value="Periplasmic binding protein-like II"/>
    <property type="match status" value="1"/>
</dbReference>
<comment type="subcellular location">
    <subcellularLocation>
        <location evidence="1">Periplasm</location>
    </subcellularLocation>
</comment>
<dbReference type="AlphaFoldDB" id="A0A1T4KWR3"/>
<reference evidence="4 5" key="1">
    <citation type="submission" date="2017-02" db="EMBL/GenBank/DDBJ databases">
        <authorList>
            <person name="Peterson S.W."/>
        </authorList>
    </citation>
    <scope>NUCLEOTIDE SEQUENCE [LARGE SCALE GENOMIC DNA]</scope>
    <source>
        <strain evidence="4 5">ATCC BAA-908</strain>
    </source>
</reference>
<dbReference type="Pfam" id="PF12974">
    <property type="entry name" value="Phosphonate-bd"/>
    <property type="match status" value="1"/>
</dbReference>
<evidence type="ECO:0000256" key="2">
    <source>
        <dbReference type="ARBA" id="ARBA00010742"/>
    </source>
</evidence>
<dbReference type="STRING" id="261392.SAMN02745149_01354"/>
<dbReference type="Proteomes" id="UP000190423">
    <property type="component" value="Unassembled WGS sequence"/>
</dbReference>
<accession>A0A1T4KWR3</accession>
<keyword evidence="5" id="KW-1185">Reference proteome</keyword>
<dbReference type="PANTHER" id="PTHR30024">
    <property type="entry name" value="ALIPHATIC SULFONATES-BINDING PROTEIN-RELATED"/>
    <property type="match status" value="1"/>
</dbReference>
<dbReference type="Gene3D" id="3.40.190.10">
    <property type="entry name" value="Periplasmic binding protein-like II"/>
    <property type="match status" value="2"/>
</dbReference>
<comment type="similarity">
    <text evidence="2">Belongs to the bacterial solute-binding protein SsuA/TauA family.</text>
</comment>
<organism evidence="4 5">
    <name type="scientific">Treponema porcinum</name>
    <dbReference type="NCBI Taxonomy" id="261392"/>
    <lineage>
        <taxon>Bacteria</taxon>
        <taxon>Pseudomonadati</taxon>
        <taxon>Spirochaetota</taxon>
        <taxon>Spirochaetia</taxon>
        <taxon>Spirochaetales</taxon>
        <taxon>Treponemataceae</taxon>
        <taxon>Treponema</taxon>
    </lineage>
</organism>
<protein>
    <submittedName>
        <fullName evidence="4">ABC-type nitrate/sulfonate/bicarbonate transport system, substrate-binding protein</fullName>
    </submittedName>
</protein>
<gene>
    <name evidence="4" type="ORF">SAMN02745149_01354</name>
</gene>
<dbReference type="OrthoDB" id="9814375at2"/>
<dbReference type="GO" id="GO:0042597">
    <property type="term" value="C:periplasmic space"/>
    <property type="evidence" value="ECO:0007669"/>
    <property type="project" value="UniProtKB-SubCell"/>
</dbReference>
<dbReference type="EMBL" id="FUWG01000009">
    <property type="protein sequence ID" value="SJZ46757.1"/>
    <property type="molecule type" value="Genomic_DNA"/>
</dbReference>
<evidence type="ECO:0000313" key="4">
    <source>
        <dbReference type="EMBL" id="SJZ46757.1"/>
    </source>
</evidence>
<keyword evidence="3" id="KW-0732">Signal</keyword>
<evidence type="ECO:0000313" key="5">
    <source>
        <dbReference type="Proteomes" id="UP000190423"/>
    </source>
</evidence>
<evidence type="ECO:0000256" key="3">
    <source>
        <dbReference type="ARBA" id="ARBA00022729"/>
    </source>
</evidence>
<evidence type="ECO:0000256" key="1">
    <source>
        <dbReference type="ARBA" id="ARBA00004418"/>
    </source>
</evidence>
<dbReference type="GeneID" id="78316651"/>
<name>A0A1T4KWR3_TREPO</name>
<dbReference type="RefSeq" id="WP_078933265.1">
    <property type="nucleotide sequence ID" value="NZ_FUWG01000009.1"/>
</dbReference>
<dbReference type="PANTHER" id="PTHR30024:SF47">
    <property type="entry name" value="TAURINE-BINDING PERIPLASMIC PROTEIN"/>
    <property type="match status" value="1"/>
</dbReference>
<sequence length="313" mass="34073">MTKKTCVFFSVIFFASHFVISEPSRIGYVKGMTAVPFVYMMPETDKFEFIEFSGVSALVEGMKNGEIDAANLPVNAAVSLYEKKSGSVVCIAVTQNINYSVISPAESNVSSLSDLVGKKLLYSGNGFTSGFIFWILERNDIPSGQGENVIQLERIESETAAVTHLSNGTADAAILSEPAASASLSVNKKFRRSVDLQDAYTSINGSRKSVPVTVLVARTQFAEKSYDSLLLIVQYLENSVSRIQRSPVKAAALIKKYSLGIQPSVSGNAVAHGNFVCRSAKQSQPEITAYIEIYNSGRTEKLLPVPGKRFFFQ</sequence>
<proteinExistence type="inferred from homology"/>